<feature type="transmembrane region" description="Helical" evidence="1">
    <location>
        <begin position="304"/>
        <end position="321"/>
    </location>
</feature>
<dbReference type="RefSeq" id="WP_310025903.1">
    <property type="nucleotide sequence ID" value="NZ_JAVDVI010000006.1"/>
</dbReference>
<sequence>MKRHYFYKYLFFFIVAFYSLILSQFGMENYDTGYIPSFSWRIINGEDAYQDFIYKGPPVTLYLNALLMKLLPISGQFFLFRIITYVIFSIQVYLCVSAFDNLYDFKAIRINKWAVMCICFMVSLLNFSPYPWPTLDGLFFVSIAFWLMSEQKQFQFFKSFTIAFLCLLCAFTKQSFYLVPFLFILWFLIEYGLKKAIIFSILTLFLLSIFLLVISSITSLSNYANLTTGETTLQQLYNTGFSNYVFMPWHLSLPIFILIGLSIFFYLKKTKQEFTVLAKPFKVVFLILFAISIFLSFFKIELASRVGFNTGCIGILYLFFFKKKNFKYIFPLIVSLGISWSVSISLGYPYPILFATGIILTLIIVLYNMEIFYFKVYILSTLSILLTSIALVAFSYNLYPYREKNIFNLTYSLGTISPKLKYIKTNKENFEKHLDLKELIKKYGNSIIVAPNFCMTNYIFDKQSQLPADWIINTEVNREFDRFIKLAAKKENYVFLEKSFVKEKSFLVDEDADSSYIGRYIYFNFKKVDETEHFLIYNSLKKK</sequence>
<keyword evidence="1" id="KW-0472">Membrane</keyword>
<feature type="transmembrane region" description="Helical" evidence="1">
    <location>
        <begin position="246"/>
        <end position="267"/>
    </location>
</feature>
<gene>
    <name evidence="2" type="ORF">J2X31_001680</name>
</gene>
<dbReference type="Proteomes" id="UP001255185">
    <property type="component" value="Unassembled WGS sequence"/>
</dbReference>
<feature type="transmembrane region" description="Helical" evidence="1">
    <location>
        <begin position="279"/>
        <end position="298"/>
    </location>
</feature>
<proteinExistence type="predicted"/>
<keyword evidence="1" id="KW-0812">Transmembrane</keyword>
<feature type="transmembrane region" description="Helical" evidence="1">
    <location>
        <begin position="352"/>
        <end position="369"/>
    </location>
</feature>
<comment type="caution">
    <text evidence="2">The sequence shown here is derived from an EMBL/GenBank/DDBJ whole genome shotgun (WGS) entry which is preliminary data.</text>
</comment>
<feature type="transmembrane region" description="Helical" evidence="1">
    <location>
        <begin position="376"/>
        <end position="399"/>
    </location>
</feature>
<keyword evidence="1" id="KW-1133">Transmembrane helix</keyword>
<name>A0ABU1TP78_9FLAO</name>
<reference evidence="2 3" key="1">
    <citation type="submission" date="2023-07" db="EMBL/GenBank/DDBJ databases">
        <title>Sorghum-associated microbial communities from plants grown in Nebraska, USA.</title>
        <authorList>
            <person name="Schachtman D."/>
        </authorList>
    </citation>
    <scope>NUCLEOTIDE SEQUENCE [LARGE SCALE GENOMIC DNA]</scope>
    <source>
        <strain evidence="2 3">3773</strain>
    </source>
</reference>
<accession>A0ABU1TP78</accession>
<evidence type="ECO:0000256" key="1">
    <source>
        <dbReference type="SAM" id="Phobius"/>
    </source>
</evidence>
<organism evidence="2 3">
    <name type="scientific">Flavobacterium arsenatis</name>
    <dbReference type="NCBI Taxonomy" id="1484332"/>
    <lineage>
        <taxon>Bacteria</taxon>
        <taxon>Pseudomonadati</taxon>
        <taxon>Bacteroidota</taxon>
        <taxon>Flavobacteriia</taxon>
        <taxon>Flavobacteriales</taxon>
        <taxon>Flavobacteriaceae</taxon>
        <taxon>Flavobacterium</taxon>
    </lineage>
</organism>
<evidence type="ECO:0000313" key="3">
    <source>
        <dbReference type="Proteomes" id="UP001255185"/>
    </source>
</evidence>
<feature type="transmembrane region" description="Helical" evidence="1">
    <location>
        <begin position="7"/>
        <end position="27"/>
    </location>
</feature>
<evidence type="ECO:0000313" key="2">
    <source>
        <dbReference type="EMBL" id="MDR6967668.1"/>
    </source>
</evidence>
<dbReference type="EMBL" id="JAVDVI010000006">
    <property type="protein sequence ID" value="MDR6967668.1"/>
    <property type="molecule type" value="Genomic_DNA"/>
</dbReference>
<protein>
    <recommendedName>
        <fullName evidence="4">Glycosyltransferase RgtA/B/C/D-like domain-containing protein</fullName>
    </recommendedName>
</protein>
<feature type="transmembrane region" description="Helical" evidence="1">
    <location>
        <begin position="196"/>
        <end position="217"/>
    </location>
</feature>
<evidence type="ECO:0008006" key="4">
    <source>
        <dbReference type="Google" id="ProtNLM"/>
    </source>
</evidence>
<feature type="transmembrane region" description="Helical" evidence="1">
    <location>
        <begin position="113"/>
        <end position="132"/>
    </location>
</feature>
<feature type="transmembrane region" description="Helical" evidence="1">
    <location>
        <begin position="328"/>
        <end position="346"/>
    </location>
</feature>
<keyword evidence="3" id="KW-1185">Reference proteome</keyword>
<feature type="transmembrane region" description="Helical" evidence="1">
    <location>
        <begin position="162"/>
        <end position="189"/>
    </location>
</feature>
<feature type="transmembrane region" description="Helical" evidence="1">
    <location>
        <begin position="78"/>
        <end position="101"/>
    </location>
</feature>